<comment type="caution">
    <text evidence="2">The sequence shown here is derived from an EMBL/GenBank/DDBJ whole genome shotgun (WGS) entry which is preliminary data.</text>
</comment>
<keyword evidence="1" id="KW-1133">Transmembrane helix</keyword>
<accession>A0A0J7YXJ5</accession>
<dbReference type="AlphaFoldDB" id="A0A0J7YXJ5"/>
<evidence type="ECO:0000256" key="1">
    <source>
        <dbReference type="SAM" id="Phobius"/>
    </source>
</evidence>
<dbReference type="EMBL" id="LFNT01000080">
    <property type="protein sequence ID" value="KMS68274.1"/>
    <property type="molecule type" value="Genomic_DNA"/>
</dbReference>
<dbReference type="PATRIC" id="fig|1938.3.peg.9099"/>
<keyword evidence="1" id="KW-0472">Membrane</keyword>
<keyword evidence="1" id="KW-0812">Transmembrane</keyword>
<evidence type="ECO:0000313" key="3">
    <source>
        <dbReference type="Proteomes" id="UP000037432"/>
    </source>
</evidence>
<evidence type="ECO:0000313" key="2">
    <source>
        <dbReference type="EMBL" id="KMS68274.1"/>
    </source>
</evidence>
<feature type="transmembrane region" description="Helical" evidence="1">
    <location>
        <begin position="30"/>
        <end position="47"/>
    </location>
</feature>
<gene>
    <name evidence="2" type="ORF">ACM01_39635</name>
</gene>
<sequence>MMWRLPRSGVGFGAAFCAEGFVADFLAPAGVLEVGFAFVAFLAAGALRASNFLRSWGSCSRSWTVWSAGRALTRARARLSE</sequence>
<organism evidence="2 3">
    <name type="scientific">Streptomyces viridochromogenes</name>
    <dbReference type="NCBI Taxonomy" id="1938"/>
    <lineage>
        <taxon>Bacteria</taxon>
        <taxon>Bacillati</taxon>
        <taxon>Actinomycetota</taxon>
        <taxon>Actinomycetes</taxon>
        <taxon>Kitasatosporales</taxon>
        <taxon>Streptomycetaceae</taxon>
        <taxon>Streptomyces</taxon>
    </lineage>
</organism>
<reference evidence="2 3" key="1">
    <citation type="submission" date="2015-06" db="EMBL/GenBank/DDBJ databases">
        <authorList>
            <person name="Ju K.-S."/>
            <person name="Doroghazi J.R."/>
            <person name="Metcalf W.W."/>
        </authorList>
    </citation>
    <scope>NUCLEOTIDE SEQUENCE [LARGE SCALE GENOMIC DNA]</scope>
    <source>
        <strain evidence="2 3">NRRL 3414</strain>
    </source>
</reference>
<protein>
    <submittedName>
        <fullName evidence="2">Uncharacterized protein</fullName>
    </submittedName>
</protein>
<proteinExistence type="predicted"/>
<name>A0A0J7YXJ5_STRVR</name>
<dbReference type="Proteomes" id="UP000037432">
    <property type="component" value="Unassembled WGS sequence"/>
</dbReference>